<reference evidence="1" key="1">
    <citation type="submission" date="2025-08" db="UniProtKB">
        <authorList>
            <consortium name="Ensembl"/>
        </authorList>
    </citation>
    <scope>IDENTIFICATION</scope>
</reference>
<evidence type="ECO:0000313" key="2">
    <source>
        <dbReference type="Proteomes" id="UP000694415"/>
    </source>
</evidence>
<keyword evidence="2" id="KW-1185">Reference proteome</keyword>
<dbReference type="AlphaFoldDB" id="A0A8C6G821"/>
<accession>A0A8C6G821</accession>
<protein>
    <submittedName>
        <fullName evidence="1">Uncharacterized protein</fullName>
    </submittedName>
</protein>
<name>A0A8C6G821_MUSSI</name>
<dbReference type="Ensembl" id="ENSMSIT00000002553.1">
    <property type="protein sequence ID" value="ENSMSIP00000001993.1"/>
    <property type="gene ID" value="ENSMSIG00000001907.1"/>
</dbReference>
<sequence>MLVNGTHPPIHPSIHLSIYLSIYLSIHPSIQQFIHLSIYPLSYTPRDLQDIPDTFLSTSGSAPHTIDLASFPPPDGVYTTCPLPPRQKGISSSSELQRQLSKRPLPPILFCSVHFHFPKQKVYKLSQRKPEN</sequence>
<evidence type="ECO:0000313" key="1">
    <source>
        <dbReference type="Ensembl" id="ENSMSIP00000001993.1"/>
    </source>
</evidence>
<dbReference type="Proteomes" id="UP000694415">
    <property type="component" value="Unplaced"/>
</dbReference>
<proteinExistence type="predicted"/>
<organism evidence="1 2">
    <name type="scientific">Mus spicilegus</name>
    <name type="common">Mound-building mouse</name>
    <dbReference type="NCBI Taxonomy" id="10103"/>
    <lineage>
        <taxon>Eukaryota</taxon>
        <taxon>Metazoa</taxon>
        <taxon>Chordata</taxon>
        <taxon>Craniata</taxon>
        <taxon>Vertebrata</taxon>
        <taxon>Euteleostomi</taxon>
        <taxon>Mammalia</taxon>
        <taxon>Eutheria</taxon>
        <taxon>Euarchontoglires</taxon>
        <taxon>Glires</taxon>
        <taxon>Rodentia</taxon>
        <taxon>Myomorpha</taxon>
        <taxon>Muroidea</taxon>
        <taxon>Muridae</taxon>
        <taxon>Murinae</taxon>
        <taxon>Mus</taxon>
        <taxon>Mus</taxon>
    </lineage>
</organism>
<reference evidence="1" key="2">
    <citation type="submission" date="2025-09" db="UniProtKB">
        <authorList>
            <consortium name="Ensembl"/>
        </authorList>
    </citation>
    <scope>IDENTIFICATION</scope>
</reference>